<gene>
    <name evidence="2" type="ORF">GRI36_09060</name>
</gene>
<proteinExistence type="predicted"/>
<dbReference type="PANTHER" id="PTHR36509:SF2">
    <property type="entry name" value="BLL3101 PROTEIN"/>
    <property type="match status" value="1"/>
</dbReference>
<dbReference type="Proteomes" id="UP000468943">
    <property type="component" value="Unassembled WGS sequence"/>
</dbReference>
<keyword evidence="3" id="KW-1185">Reference proteome</keyword>
<dbReference type="InterPro" id="IPR010621">
    <property type="entry name" value="DUF1214"/>
</dbReference>
<accession>A0A6I4SMR5</accession>
<sequence length="209" mass="22773">MKQTTAKARPLKIVVGFVISIAAAATGAWAGYDNAKGLIRGGDSIFDTFKETESGWLFSDDIGSSNASLLERARIAVGGPLGLSSSEVLYFIALNDSEGRRLTSSCSYVVTGVPIDTRWWSLTLYDSSTQNYVENTQNRSSWNSAVLPKRKDGSWQIIVSAQSSEGNWLPSQKIADQPFELNLRTYNPSDKTRQAAPDIALPIVERTGC</sequence>
<evidence type="ECO:0000313" key="2">
    <source>
        <dbReference type="EMBL" id="MXO57033.1"/>
    </source>
</evidence>
<name>A0A6I4SMR5_9SPHN</name>
<feature type="domain" description="DUF1214" evidence="1">
    <location>
        <begin position="88"/>
        <end position="189"/>
    </location>
</feature>
<reference evidence="2 3" key="1">
    <citation type="submission" date="2019-12" db="EMBL/GenBank/DDBJ databases">
        <title>Genomic-based taxomic classification of the family Erythrobacteraceae.</title>
        <authorList>
            <person name="Xu L."/>
        </authorList>
    </citation>
    <scope>NUCLEOTIDE SEQUENCE [LARGE SCALE GENOMIC DNA]</scope>
    <source>
        <strain evidence="2 3">JCM 17802</strain>
    </source>
</reference>
<dbReference type="AlphaFoldDB" id="A0A6I4SMR5"/>
<protein>
    <submittedName>
        <fullName evidence="2">DUF1214 domain-containing protein</fullName>
    </submittedName>
</protein>
<organism evidence="2 3">
    <name type="scientific">Pontixanthobacter gangjinensis</name>
    <dbReference type="NCBI Taxonomy" id="1028742"/>
    <lineage>
        <taxon>Bacteria</taxon>
        <taxon>Pseudomonadati</taxon>
        <taxon>Pseudomonadota</taxon>
        <taxon>Alphaproteobacteria</taxon>
        <taxon>Sphingomonadales</taxon>
        <taxon>Erythrobacteraceae</taxon>
        <taxon>Pontixanthobacter</taxon>
    </lineage>
</organism>
<evidence type="ECO:0000313" key="3">
    <source>
        <dbReference type="Proteomes" id="UP000468943"/>
    </source>
</evidence>
<evidence type="ECO:0000259" key="1">
    <source>
        <dbReference type="Pfam" id="PF06742"/>
    </source>
</evidence>
<comment type="caution">
    <text evidence="2">The sequence shown here is derived from an EMBL/GenBank/DDBJ whole genome shotgun (WGS) entry which is preliminary data.</text>
</comment>
<dbReference type="Pfam" id="PF06742">
    <property type="entry name" value="DUF1214"/>
    <property type="match status" value="1"/>
</dbReference>
<dbReference type="Gene3D" id="2.60.120.600">
    <property type="entry name" value="Domain of unknown function DUF1214, C-terminal domain"/>
    <property type="match status" value="1"/>
</dbReference>
<dbReference type="PANTHER" id="PTHR36509">
    <property type="entry name" value="BLL3101 PROTEIN"/>
    <property type="match status" value="1"/>
</dbReference>
<dbReference type="InterPro" id="IPR037049">
    <property type="entry name" value="DUF1214_C_sf"/>
</dbReference>
<dbReference type="SUPFAM" id="SSF160935">
    <property type="entry name" value="VPA0735-like"/>
    <property type="match status" value="1"/>
</dbReference>
<dbReference type="EMBL" id="WTYS01000001">
    <property type="protein sequence ID" value="MXO57033.1"/>
    <property type="molecule type" value="Genomic_DNA"/>
</dbReference>